<keyword evidence="2" id="KW-1185">Reference proteome</keyword>
<sequence>MTDDVTDGGWVRRLRRRDFSRGEGGESE</sequence>
<protein>
    <submittedName>
        <fullName evidence="1">Uncharacterized protein</fullName>
    </submittedName>
</protein>
<evidence type="ECO:0000313" key="1">
    <source>
        <dbReference type="EMBL" id="SPO05672.1"/>
    </source>
</evidence>
<dbReference type="Proteomes" id="UP001187682">
    <property type="component" value="Unassembled WGS sequence"/>
</dbReference>
<accession>A0AAE8SZ42</accession>
<reference evidence="1" key="1">
    <citation type="submission" date="2018-03" db="EMBL/GenBank/DDBJ databases">
        <authorList>
            <person name="Guldener U."/>
        </authorList>
    </citation>
    <scope>NUCLEOTIDE SEQUENCE</scope>
</reference>
<proteinExistence type="predicted"/>
<evidence type="ECO:0000313" key="2">
    <source>
        <dbReference type="Proteomes" id="UP001187682"/>
    </source>
</evidence>
<name>A0AAE8SZ42_9PEZI</name>
<gene>
    <name evidence="1" type="ORF">DNG_08359</name>
</gene>
<comment type="caution">
    <text evidence="1">The sequence shown here is derived from an EMBL/GenBank/DDBJ whole genome shotgun (WGS) entry which is preliminary data.</text>
</comment>
<dbReference type="EMBL" id="ONZQ02000013">
    <property type="protein sequence ID" value="SPO05672.1"/>
    <property type="molecule type" value="Genomic_DNA"/>
</dbReference>
<dbReference type="AlphaFoldDB" id="A0AAE8SZ42"/>
<organism evidence="1 2">
    <name type="scientific">Cephalotrichum gorgonifer</name>
    <dbReference type="NCBI Taxonomy" id="2041049"/>
    <lineage>
        <taxon>Eukaryota</taxon>
        <taxon>Fungi</taxon>
        <taxon>Dikarya</taxon>
        <taxon>Ascomycota</taxon>
        <taxon>Pezizomycotina</taxon>
        <taxon>Sordariomycetes</taxon>
        <taxon>Hypocreomycetidae</taxon>
        <taxon>Microascales</taxon>
        <taxon>Microascaceae</taxon>
        <taxon>Cephalotrichum</taxon>
    </lineage>
</organism>